<evidence type="ECO:0000259" key="5">
    <source>
        <dbReference type="Pfam" id="PF02350"/>
    </source>
</evidence>
<dbReference type="Pfam" id="PF02350">
    <property type="entry name" value="Epimerase_2"/>
    <property type="match status" value="1"/>
</dbReference>
<dbReference type="EC" id="5.1.3.14" evidence="3"/>
<feature type="domain" description="UDP-N-acetylglucosamine 2-epimerase" evidence="5">
    <location>
        <begin position="25"/>
        <end position="375"/>
    </location>
</feature>
<dbReference type="NCBIfam" id="TIGR00236">
    <property type="entry name" value="wecB"/>
    <property type="match status" value="1"/>
</dbReference>
<dbReference type="SUPFAM" id="SSF53756">
    <property type="entry name" value="UDP-Glycosyltransferase/glycogen phosphorylase"/>
    <property type="match status" value="1"/>
</dbReference>
<dbReference type="GO" id="GO:0008761">
    <property type="term" value="F:UDP-N-acetylglucosamine 2-epimerase activity"/>
    <property type="evidence" value="ECO:0007669"/>
    <property type="project" value="UniProtKB-EC"/>
</dbReference>
<dbReference type="Proteomes" id="UP000007993">
    <property type="component" value="Unassembled WGS sequence"/>
</dbReference>
<evidence type="ECO:0000256" key="2">
    <source>
        <dbReference type="ARBA" id="ARBA00038209"/>
    </source>
</evidence>
<dbReference type="AlphaFoldDB" id="K5CBR6"/>
<evidence type="ECO:0000256" key="3">
    <source>
        <dbReference type="ARBA" id="ARBA00038858"/>
    </source>
</evidence>
<organism evidence="6 7">
    <name type="scientific">Rhodopirellula baltica SH28</name>
    <dbReference type="NCBI Taxonomy" id="993517"/>
    <lineage>
        <taxon>Bacteria</taxon>
        <taxon>Pseudomonadati</taxon>
        <taxon>Planctomycetota</taxon>
        <taxon>Planctomycetia</taxon>
        <taxon>Pirellulales</taxon>
        <taxon>Pirellulaceae</taxon>
        <taxon>Rhodopirellula</taxon>
    </lineage>
</organism>
<dbReference type="CDD" id="cd03786">
    <property type="entry name" value="GTB_UDP-GlcNAc_2-Epimerase"/>
    <property type="match status" value="1"/>
</dbReference>
<evidence type="ECO:0000256" key="4">
    <source>
        <dbReference type="RuleBase" id="RU003513"/>
    </source>
</evidence>
<gene>
    <name evidence="6" type="ORF">RBSH_03892</name>
</gene>
<proteinExistence type="inferred from homology"/>
<keyword evidence="1 4" id="KW-0413">Isomerase</keyword>
<dbReference type="RefSeq" id="WP_007333483.1">
    <property type="nucleotide sequence ID" value="NZ_AMCW01000112.1"/>
</dbReference>
<dbReference type="Gene3D" id="3.40.50.2000">
    <property type="entry name" value="Glycogen Phosphorylase B"/>
    <property type="match status" value="2"/>
</dbReference>
<accession>K5CBR6</accession>
<comment type="caution">
    <text evidence="6">The sequence shown here is derived from an EMBL/GenBank/DDBJ whole genome shotgun (WGS) entry which is preliminary data.</text>
</comment>
<dbReference type="PANTHER" id="PTHR43174:SF2">
    <property type="entry name" value="UDP-N-ACETYLGLUCOSAMINE 2-EPIMERASE"/>
    <property type="match status" value="1"/>
</dbReference>
<protein>
    <recommendedName>
        <fullName evidence="3">UDP-N-acetylglucosamine 2-epimerase (non-hydrolyzing)</fullName>
        <ecNumber evidence="3">5.1.3.14</ecNumber>
    </recommendedName>
</protein>
<dbReference type="PATRIC" id="fig|993517.3.peg.4228"/>
<dbReference type="PANTHER" id="PTHR43174">
    <property type="entry name" value="UDP-N-ACETYLGLUCOSAMINE 2-EPIMERASE"/>
    <property type="match status" value="1"/>
</dbReference>
<name>K5CBR6_RHOBT</name>
<comment type="similarity">
    <text evidence="2 4">Belongs to the UDP-N-acetylglucosamine 2-epimerase family.</text>
</comment>
<evidence type="ECO:0000256" key="1">
    <source>
        <dbReference type="ARBA" id="ARBA00023235"/>
    </source>
</evidence>
<evidence type="ECO:0000313" key="6">
    <source>
        <dbReference type="EMBL" id="EKK00865.1"/>
    </source>
</evidence>
<reference evidence="6 7" key="1">
    <citation type="journal article" date="2013" name="Mar. Genomics">
        <title>Expression of sulfatases in Rhodopirellula baltica and the diversity of sulfatases in the genus Rhodopirellula.</title>
        <authorList>
            <person name="Wegner C.E."/>
            <person name="Richter-Heitmann T."/>
            <person name="Klindworth A."/>
            <person name="Klockow C."/>
            <person name="Richter M."/>
            <person name="Achstetter T."/>
            <person name="Glockner F.O."/>
            <person name="Harder J."/>
        </authorList>
    </citation>
    <scope>NUCLEOTIDE SEQUENCE [LARGE SCALE GENOMIC DNA]</scope>
    <source>
        <strain evidence="6 7">SH28</strain>
    </source>
</reference>
<dbReference type="EMBL" id="AMCW01000112">
    <property type="protein sequence ID" value="EKK00865.1"/>
    <property type="molecule type" value="Genomic_DNA"/>
</dbReference>
<dbReference type="InterPro" id="IPR003331">
    <property type="entry name" value="UDP_GlcNAc_Epimerase_2_dom"/>
</dbReference>
<dbReference type="InterPro" id="IPR029767">
    <property type="entry name" value="WecB-like"/>
</dbReference>
<evidence type="ECO:0000313" key="7">
    <source>
        <dbReference type="Proteomes" id="UP000007993"/>
    </source>
</evidence>
<sequence>MKRPKIAVFFGTRPEAIKVAPVIKRLADDERFELLSVSTGQHREMLDQVIDIFDLPVHHDLGVMTPGQTLAGLSSKLIASIDQILEAEQPDFALVQGDTTTVLMASLACFYRRIPTGHIEAGLRTGNLASPFPEEANRVLASPISTLHFAPTSVSEANLLNERIDPAKIFVTGNTVIDALHLEVQQQSDPAVAAKIDEELGAVLPSDWRDKRFVLITGHRRENFGGGFDEICGAISELAERFPDVRFVYPVHLNPNVSGPVQKALGAFDNVLLLPPQSYRPFVALMQACELVLTDSGGVQEEAPGLGKPVLVMRDTTERPEGVDAGTVRLVGPVRKNIVDGVSELLSDREAYEQMARATNPYGDGTASQKILDAIAQHYC</sequence>